<keyword evidence="2" id="KW-1185">Reference proteome</keyword>
<comment type="caution">
    <text evidence="1">The sequence shown here is derived from an EMBL/GenBank/DDBJ whole genome shotgun (WGS) entry which is preliminary data.</text>
</comment>
<evidence type="ECO:0000313" key="1">
    <source>
        <dbReference type="EMBL" id="CAB1417473.1"/>
    </source>
</evidence>
<proteinExistence type="predicted"/>
<reference evidence="1" key="1">
    <citation type="submission" date="2020-03" db="EMBL/GenBank/DDBJ databases">
        <authorList>
            <person name="Weist P."/>
        </authorList>
    </citation>
    <scope>NUCLEOTIDE SEQUENCE</scope>
</reference>
<protein>
    <submittedName>
        <fullName evidence="1">Uncharacterized protein</fullName>
    </submittedName>
</protein>
<organism evidence="1 2">
    <name type="scientific">Pleuronectes platessa</name>
    <name type="common">European plaice</name>
    <dbReference type="NCBI Taxonomy" id="8262"/>
    <lineage>
        <taxon>Eukaryota</taxon>
        <taxon>Metazoa</taxon>
        <taxon>Chordata</taxon>
        <taxon>Craniata</taxon>
        <taxon>Vertebrata</taxon>
        <taxon>Euteleostomi</taxon>
        <taxon>Actinopterygii</taxon>
        <taxon>Neopterygii</taxon>
        <taxon>Teleostei</taxon>
        <taxon>Neoteleostei</taxon>
        <taxon>Acanthomorphata</taxon>
        <taxon>Carangaria</taxon>
        <taxon>Pleuronectiformes</taxon>
        <taxon>Pleuronectoidei</taxon>
        <taxon>Pleuronectidae</taxon>
        <taxon>Pleuronectes</taxon>
    </lineage>
</organism>
<dbReference type="AlphaFoldDB" id="A0A9N7TS98"/>
<name>A0A9N7TS98_PLEPL</name>
<sequence>MCIYHNITRGGFVGCDSSCRSPAAGGVCRSPPFCTVTCVRTLIFKAGAAHSAKRSIAFSVSEHEAEAGRPLCHPADRQRCSEYIHHPPPTVPLERVCGWGETCNNIDGYARLSHGLRAGGGRVPRAPVMNQQLIGLDNPPQSSVISSVRVFDNTL</sequence>
<evidence type="ECO:0000313" key="2">
    <source>
        <dbReference type="Proteomes" id="UP001153269"/>
    </source>
</evidence>
<gene>
    <name evidence="1" type="ORF">PLEPLA_LOCUS5275</name>
</gene>
<dbReference type="Proteomes" id="UP001153269">
    <property type="component" value="Unassembled WGS sequence"/>
</dbReference>
<accession>A0A9N7TS98</accession>
<dbReference type="EMBL" id="CADEAL010000265">
    <property type="protein sequence ID" value="CAB1417473.1"/>
    <property type="molecule type" value="Genomic_DNA"/>
</dbReference>